<feature type="compositionally biased region" description="Polar residues" evidence="1">
    <location>
        <begin position="1"/>
        <end position="15"/>
    </location>
</feature>
<comment type="caution">
    <text evidence="2">The sequence shown here is derived from an EMBL/GenBank/DDBJ whole genome shotgun (WGS) entry which is preliminary data.</text>
</comment>
<proteinExistence type="predicted"/>
<organism evidence="2 3">
    <name type="scientific">Lepraria neglecta</name>
    <dbReference type="NCBI Taxonomy" id="209136"/>
    <lineage>
        <taxon>Eukaryota</taxon>
        <taxon>Fungi</taxon>
        <taxon>Dikarya</taxon>
        <taxon>Ascomycota</taxon>
        <taxon>Pezizomycotina</taxon>
        <taxon>Lecanoromycetes</taxon>
        <taxon>OSLEUM clade</taxon>
        <taxon>Lecanoromycetidae</taxon>
        <taxon>Lecanorales</taxon>
        <taxon>Lecanorineae</taxon>
        <taxon>Stereocaulaceae</taxon>
        <taxon>Lepraria</taxon>
    </lineage>
</organism>
<protein>
    <submittedName>
        <fullName evidence="2">Uncharacterized protein</fullName>
    </submittedName>
</protein>
<feature type="region of interest" description="Disordered" evidence="1">
    <location>
        <begin position="1"/>
        <end position="42"/>
    </location>
</feature>
<evidence type="ECO:0000313" key="3">
    <source>
        <dbReference type="Proteomes" id="UP001276659"/>
    </source>
</evidence>
<dbReference type="AlphaFoldDB" id="A0AAD9YYS8"/>
<evidence type="ECO:0000313" key="2">
    <source>
        <dbReference type="EMBL" id="KAK3168090.1"/>
    </source>
</evidence>
<dbReference type="EMBL" id="JASNWA010000010">
    <property type="protein sequence ID" value="KAK3168090.1"/>
    <property type="molecule type" value="Genomic_DNA"/>
</dbReference>
<name>A0AAD9YYS8_9LECA</name>
<gene>
    <name evidence="2" type="ORF">OEA41_004536</name>
</gene>
<accession>A0AAD9YYS8</accession>
<dbReference type="Proteomes" id="UP001276659">
    <property type="component" value="Unassembled WGS sequence"/>
</dbReference>
<keyword evidence="3" id="KW-1185">Reference proteome</keyword>
<evidence type="ECO:0000256" key="1">
    <source>
        <dbReference type="SAM" id="MobiDB-lite"/>
    </source>
</evidence>
<reference evidence="2" key="1">
    <citation type="submission" date="2022-11" db="EMBL/GenBank/DDBJ databases">
        <title>Chromosomal genome sequence assembly and mating type (MAT) locus characterization of the leprose asexual lichenized fungus Lepraria neglecta (Nyl.) Erichsen.</title>
        <authorList>
            <person name="Allen J.L."/>
            <person name="Pfeffer B."/>
        </authorList>
    </citation>
    <scope>NUCLEOTIDE SEQUENCE</scope>
    <source>
        <strain evidence="2">Allen 5258</strain>
    </source>
</reference>
<sequence length="63" mass="7472">MPSQHTANEISQQTGPLKPQLDRWAKKKEKHEQVAVGEKISRSEKRMKAWLDDKEQRFEGRRN</sequence>